<dbReference type="OrthoDB" id="6114712at2759"/>
<keyword evidence="2" id="KW-1185">Reference proteome</keyword>
<proteinExistence type="predicted"/>
<accession>A0A6J7ZXL2</accession>
<protein>
    <submittedName>
        <fullName evidence="1">Uncharacterized protein</fullName>
    </submittedName>
</protein>
<reference evidence="1 2" key="1">
    <citation type="submission" date="2020-06" db="EMBL/GenBank/DDBJ databases">
        <authorList>
            <person name="Li R."/>
            <person name="Bekaert M."/>
        </authorList>
    </citation>
    <scope>NUCLEOTIDE SEQUENCE [LARGE SCALE GENOMIC DNA]</scope>
    <source>
        <strain evidence="2">wild</strain>
    </source>
</reference>
<sequence length="219" mass="25878">MLLMIKNLDSNLRVGKLLNFSRSGCYLREEEYKELYLYCEQFSKLGLTYIPGDRILCNDIKLFDVLAFDEMNSQTFLFHVKKDLEHQTREACSQIRNAAELLWHDFIRNQDNYVQLFWEKASTSPTSGNTSLIFLQDKMDKIGKDKYMRMFSEDVKIIFVFAFMTLRGKNKKEMTVRKAMTEKDFIDNDFPAGVFQYLKEKNILEYIGCISESFIRMTS</sequence>
<organism evidence="1 2">
    <name type="scientific">Mytilus coruscus</name>
    <name type="common">Sea mussel</name>
    <dbReference type="NCBI Taxonomy" id="42192"/>
    <lineage>
        <taxon>Eukaryota</taxon>
        <taxon>Metazoa</taxon>
        <taxon>Spiralia</taxon>
        <taxon>Lophotrochozoa</taxon>
        <taxon>Mollusca</taxon>
        <taxon>Bivalvia</taxon>
        <taxon>Autobranchia</taxon>
        <taxon>Pteriomorphia</taxon>
        <taxon>Mytilida</taxon>
        <taxon>Mytiloidea</taxon>
        <taxon>Mytilidae</taxon>
        <taxon>Mytilinae</taxon>
        <taxon>Mytilus</taxon>
    </lineage>
</organism>
<dbReference type="AlphaFoldDB" id="A0A6J7ZXL2"/>
<name>A0A6J7ZXL2_MYTCO</name>
<dbReference type="Proteomes" id="UP000507470">
    <property type="component" value="Unassembled WGS sequence"/>
</dbReference>
<evidence type="ECO:0000313" key="2">
    <source>
        <dbReference type="Proteomes" id="UP000507470"/>
    </source>
</evidence>
<gene>
    <name evidence="1" type="ORF">MCOR_1082</name>
</gene>
<dbReference type="EMBL" id="CACVKT020000204">
    <property type="protein sequence ID" value="CAC5357397.1"/>
    <property type="molecule type" value="Genomic_DNA"/>
</dbReference>
<evidence type="ECO:0000313" key="1">
    <source>
        <dbReference type="EMBL" id="CAC5357397.1"/>
    </source>
</evidence>